<dbReference type="PANTHER" id="PTHR43433">
    <property type="entry name" value="HYDROLASE, ALPHA/BETA FOLD FAMILY PROTEIN"/>
    <property type="match status" value="1"/>
</dbReference>
<gene>
    <name evidence="2" type="ORF">KOI35_31895</name>
</gene>
<protein>
    <submittedName>
        <fullName evidence="2">Alpha/beta hydrolase</fullName>
    </submittedName>
</protein>
<dbReference type="GO" id="GO:0016787">
    <property type="term" value="F:hydrolase activity"/>
    <property type="evidence" value="ECO:0007669"/>
    <property type="project" value="UniProtKB-KW"/>
</dbReference>
<evidence type="ECO:0000259" key="1">
    <source>
        <dbReference type="Pfam" id="PF12697"/>
    </source>
</evidence>
<dbReference type="Gene3D" id="3.40.50.1820">
    <property type="entry name" value="alpha/beta hydrolase"/>
    <property type="match status" value="1"/>
</dbReference>
<dbReference type="Proteomes" id="UP001519654">
    <property type="component" value="Unassembled WGS sequence"/>
</dbReference>
<dbReference type="SUPFAM" id="SSF53474">
    <property type="entry name" value="alpha/beta-Hydrolases"/>
    <property type="match status" value="1"/>
</dbReference>
<comment type="caution">
    <text evidence="2">The sequence shown here is derived from an EMBL/GenBank/DDBJ whole genome shotgun (WGS) entry which is preliminary data.</text>
</comment>
<dbReference type="InterPro" id="IPR000073">
    <property type="entry name" value="AB_hydrolase_1"/>
</dbReference>
<dbReference type="InterPro" id="IPR050471">
    <property type="entry name" value="AB_hydrolase"/>
</dbReference>
<dbReference type="Pfam" id="PF12697">
    <property type="entry name" value="Abhydrolase_6"/>
    <property type="match status" value="1"/>
</dbReference>
<name>A0ABS5YXL5_9ACTN</name>
<proteinExistence type="predicted"/>
<accession>A0ABS5YXL5</accession>
<dbReference type="InterPro" id="IPR029058">
    <property type="entry name" value="AB_hydrolase_fold"/>
</dbReference>
<evidence type="ECO:0000313" key="2">
    <source>
        <dbReference type="EMBL" id="MBU2668123.1"/>
    </source>
</evidence>
<keyword evidence="2" id="KW-0378">Hydrolase</keyword>
<feature type="domain" description="AB hydrolase-1" evidence="1">
    <location>
        <begin position="5"/>
        <end position="217"/>
    </location>
</feature>
<dbReference type="EMBL" id="JAHKKG010000010">
    <property type="protein sequence ID" value="MBU2668123.1"/>
    <property type="molecule type" value="Genomic_DNA"/>
</dbReference>
<dbReference type="RefSeq" id="WP_215792368.1">
    <property type="nucleotide sequence ID" value="NZ_JAHKKG010000010.1"/>
</dbReference>
<sequence>MIDLVLLPGMLGSSAVWDDVVALLPFPTHPARLEAHDNVPALATAVLAGAPPRFAVAGHSFGAVVAFEMQRQAPERVLGLAVVNGSARGPSDAQRAAWNSWRERTESGEFDTVVVELARSTLPETRPDLVGRNAAMGHAMGAAAFLRQLSAQLTRPDSVPGLPAIGVPTVAVAGALDQICPPALQHEIAGHVPGARLITLPGTGHMSPLENPVGVAGALRAGLLGA</sequence>
<evidence type="ECO:0000313" key="3">
    <source>
        <dbReference type="Proteomes" id="UP001519654"/>
    </source>
</evidence>
<keyword evidence="3" id="KW-1185">Reference proteome</keyword>
<dbReference type="PANTHER" id="PTHR43433:SF4">
    <property type="entry name" value="NON-HEME CHLOROPEROXIDASE-RELATED"/>
    <property type="match status" value="1"/>
</dbReference>
<organism evidence="2 3">
    <name type="scientific">Paractinoplanes bogorensis</name>
    <dbReference type="NCBI Taxonomy" id="1610840"/>
    <lineage>
        <taxon>Bacteria</taxon>
        <taxon>Bacillati</taxon>
        <taxon>Actinomycetota</taxon>
        <taxon>Actinomycetes</taxon>
        <taxon>Micromonosporales</taxon>
        <taxon>Micromonosporaceae</taxon>
        <taxon>Paractinoplanes</taxon>
    </lineage>
</organism>
<reference evidence="2 3" key="1">
    <citation type="submission" date="2021-06" db="EMBL/GenBank/DDBJ databases">
        <title>Actinoplanes lichenicola sp. nov., and Actinoplanes ovalisporus sp. nov., isolated from lichen in Thailand.</title>
        <authorList>
            <person name="Saeng-In P."/>
            <person name="Kanchanasin P."/>
            <person name="Yuki M."/>
            <person name="Kudo T."/>
            <person name="Ohkuma M."/>
            <person name="Phongsopitanun W."/>
            <person name="Tanasupawat S."/>
        </authorList>
    </citation>
    <scope>NUCLEOTIDE SEQUENCE [LARGE SCALE GENOMIC DNA]</scope>
    <source>
        <strain evidence="2 3">NBRC 110975</strain>
    </source>
</reference>